<dbReference type="InterPro" id="IPR043128">
    <property type="entry name" value="Rev_trsase/Diguanyl_cyclase"/>
</dbReference>
<dbReference type="InterPro" id="IPR008042">
    <property type="entry name" value="Retrotrans_Pao"/>
</dbReference>
<dbReference type="STRING" id="67767.A0A0J7JWZ4"/>
<dbReference type="EMBL" id="LBMM01024307">
    <property type="protein sequence ID" value="KMQ82592.1"/>
    <property type="molecule type" value="Genomic_DNA"/>
</dbReference>
<proteinExistence type="predicted"/>
<dbReference type="Pfam" id="PF05380">
    <property type="entry name" value="Peptidase_A17"/>
    <property type="match status" value="1"/>
</dbReference>
<dbReference type="Gene3D" id="3.10.10.10">
    <property type="entry name" value="HIV Type 1 Reverse Transcriptase, subunit A, domain 1"/>
    <property type="match status" value="1"/>
</dbReference>
<evidence type="ECO:0000259" key="1">
    <source>
        <dbReference type="Pfam" id="PF00078"/>
    </source>
</evidence>
<dbReference type="GO" id="GO:0071897">
    <property type="term" value="P:DNA biosynthetic process"/>
    <property type="evidence" value="ECO:0007669"/>
    <property type="project" value="UniProtKB-ARBA"/>
</dbReference>
<dbReference type="Gene3D" id="3.30.70.270">
    <property type="match status" value="1"/>
</dbReference>
<dbReference type="PaxDb" id="67767-A0A0J7JWZ4"/>
<keyword evidence="3" id="KW-1185">Reference proteome</keyword>
<dbReference type="PANTHER" id="PTHR47331">
    <property type="entry name" value="PHD-TYPE DOMAIN-CONTAINING PROTEIN"/>
    <property type="match status" value="1"/>
</dbReference>
<sequence>GPNLLPVLADVVMRWRRHRYVFVADVEKMYRQIAVHPEDRNLQRILWREENRLEDYTLNTVTYGLTCAPYLALRVLRQLATDEEERFPRGAETLRRDVYMDDVLTGASTLESCRHLREQVSSLCMAGGFPLKKWAANTEDLLRDVPLECRLLPSADALLPAIDHAVLGLRWSPTTDEFALTVRRSPGVPPTKRSILSQTARLFDPLGWLAPIIVRAKLIIQATWLQQLEWDAPLTAEEARAWRTLEEELPLLEQIRVTRWFKTDAAEVSELHGFSDASERAYAAVVYLRTVVDGQPNTSLVMAKTKVAPLKRVSLPRLELCAAALLSKIAEQVRTTLDLEASRVYLWTDSTVTLSWIRGHPARWTTFVANRVAEIQRANPDARWQHVPGRDNPADCASRGVSPRELMEHPLWWRGPSFLAQDPAAWPTDPGLPERTEL</sequence>
<dbReference type="OrthoDB" id="5985232at2759"/>
<name>A0A0J7JWZ4_LASNI</name>
<dbReference type="SUPFAM" id="SSF56672">
    <property type="entry name" value="DNA/RNA polymerases"/>
    <property type="match status" value="1"/>
</dbReference>
<evidence type="ECO:0000313" key="3">
    <source>
        <dbReference type="Proteomes" id="UP000036403"/>
    </source>
</evidence>
<reference evidence="2 3" key="1">
    <citation type="submission" date="2015-04" db="EMBL/GenBank/DDBJ databases">
        <title>Lasius niger genome sequencing.</title>
        <authorList>
            <person name="Konorov E.A."/>
            <person name="Nikitin M.A."/>
            <person name="Kirill M.V."/>
            <person name="Chang P."/>
        </authorList>
    </citation>
    <scope>NUCLEOTIDE SEQUENCE [LARGE SCALE GENOMIC DNA]</scope>
    <source>
        <tissue evidence="2">Whole</tissue>
    </source>
</reference>
<feature type="non-terminal residue" evidence="2">
    <location>
        <position position="438"/>
    </location>
</feature>
<feature type="non-terminal residue" evidence="2">
    <location>
        <position position="1"/>
    </location>
</feature>
<dbReference type="AlphaFoldDB" id="A0A0J7JWZ4"/>
<gene>
    <name evidence="2" type="ORF">RF55_22450</name>
</gene>
<dbReference type="PANTHER" id="PTHR47331:SF4">
    <property type="entry name" value="PEPTIDASE S1 DOMAIN-CONTAINING PROTEIN"/>
    <property type="match status" value="1"/>
</dbReference>
<dbReference type="InterPro" id="IPR000477">
    <property type="entry name" value="RT_dom"/>
</dbReference>
<comment type="caution">
    <text evidence="2">The sequence shown here is derived from an EMBL/GenBank/DDBJ whole genome shotgun (WGS) entry which is preliminary data.</text>
</comment>
<protein>
    <submittedName>
        <fullName evidence="2">Gag-pol polyprotein</fullName>
    </submittedName>
</protein>
<dbReference type="InterPro" id="IPR043502">
    <property type="entry name" value="DNA/RNA_pol_sf"/>
</dbReference>
<organism evidence="2 3">
    <name type="scientific">Lasius niger</name>
    <name type="common">Black garden ant</name>
    <dbReference type="NCBI Taxonomy" id="67767"/>
    <lineage>
        <taxon>Eukaryota</taxon>
        <taxon>Metazoa</taxon>
        <taxon>Ecdysozoa</taxon>
        <taxon>Arthropoda</taxon>
        <taxon>Hexapoda</taxon>
        <taxon>Insecta</taxon>
        <taxon>Pterygota</taxon>
        <taxon>Neoptera</taxon>
        <taxon>Endopterygota</taxon>
        <taxon>Hymenoptera</taxon>
        <taxon>Apocrita</taxon>
        <taxon>Aculeata</taxon>
        <taxon>Formicoidea</taxon>
        <taxon>Formicidae</taxon>
        <taxon>Formicinae</taxon>
        <taxon>Lasius</taxon>
        <taxon>Lasius</taxon>
    </lineage>
</organism>
<dbReference type="Proteomes" id="UP000036403">
    <property type="component" value="Unassembled WGS sequence"/>
</dbReference>
<evidence type="ECO:0000313" key="2">
    <source>
        <dbReference type="EMBL" id="KMQ82592.1"/>
    </source>
</evidence>
<dbReference type="Pfam" id="PF00078">
    <property type="entry name" value="RVT_1"/>
    <property type="match status" value="1"/>
</dbReference>
<accession>A0A0J7JWZ4</accession>
<feature type="domain" description="Reverse transcriptase" evidence="1">
    <location>
        <begin position="15"/>
        <end position="131"/>
    </location>
</feature>